<evidence type="ECO:0000313" key="2">
    <source>
        <dbReference type="EMBL" id="EXC51398.1"/>
    </source>
</evidence>
<name>A0A009TJ02_ACIBA</name>
<dbReference type="Gene3D" id="3.40.50.300">
    <property type="entry name" value="P-loop containing nucleotide triphosphate hydrolases"/>
    <property type="match status" value="1"/>
</dbReference>
<organism evidence="2 3">
    <name type="scientific">Acinetobacter baumannii 99063</name>
    <dbReference type="NCBI Taxonomy" id="1310630"/>
    <lineage>
        <taxon>Bacteria</taxon>
        <taxon>Pseudomonadati</taxon>
        <taxon>Pseudomonadota</taxon>
        <taxon>Gammaproteobacteria</taxon>
        <taxon>Moraxellales</taxon>
        <taxon>Moraxellaceae</taxon>
        <taxon>Acinetobacter</taxon>
        <taxon>Acinetobacter calcoaceticus/baumannii complex</taxon>
    </lineage>
</organism>
<gene>
    <name evidence="2" type="ORF">J529_1930</name>
</gene>
<dbReference type="Proteomes" id="UP000020735">
    <property type="component" value="Unassembled WGS sequence"/>
</dbReference>
<dbReference type="InterPro" id="IPR038461">
    <property type="entry name" value="Schlafen_AlbA_2_dom_sf"/>
</dbReference>
<dbReference type="InterPro" id="IPR027417">
    <property type="entry name" value="P-loop_NTPase"/>
</dbReference>
<dbReference type="Pfam" id="PF05729">
    <property type="entry name" value="NACHT"/>
    <property type="match status" value="1"/>
</dbReference>
<protein>
    <submittedName>
        <fullName evidence="2">NACHT domain protein</fullName>
    </submittedName>
</protein>
<proteinExistence type="predicted"/>
<dbReference type="PATRIC" id="fig|1310630.3.peg.1886"/>
<dbReference type="EMBL" id="JEXJ01000026">
    <property type="protein sequence ID" value="EXC51398.1"/>
    <property type="molecule type" value="Genomic_DNA"/>
</dbReference>
<dbReference type="InterPro" id="IPR007111">
    <property type="entry name" value="NACHT_NTPase"/>
</dbReference>
<evidence type="ECO:0000313" key="3">
    <source>
        <dbReference type="Proteomes" id="UP000020735"/>
    </source>
</evidence>
<reference evidence="2 3" key="1">
    <citation type="submission" date="2014-02" db="EMBL/GenBank/DDBJ databases">
        <title>Comparative genomics and transcriptomics to identify genetic mechanisms underlying the emergence of carbapenem resistant Acinetobacter baumannii (CRAb).</title>
        <authorList>
            <person name="Harris A.D."/>
            <person name="Johnson K.J."/>
            <person name="George J."/>
            <person name="Shefchek K."/>
            <person name="Daugherty S.C."/>
            <person name="Parankush S."/>
            <person name="Sadzewicz L."/>
            <person name="Tallon L."/>
            <person name="Sengamalay N."/>
            <person name="Hazen T.H."/>
            <person name="Rasko D.A."/>
        </authorList>
    </citation>
    <scope>NUCLEOTIDE SEQUENCE [LARGE SCALE GENOMIC DNA]</scope>
    <source>
        <strain evidence="2 3">99063</strain>
    </source>
</reference>
<comment type="caution">
    <text evidence="2">The sequence shown here is derived from an EMBL/GenBank/DDBJ whole genome shotgun (WGS) entry which is preliminary data.</text>
</comment>
<dbReference type="RefSeq" id="WP_032068306.1">
    <property type="nucleotide sequence ID" value="NZ_JEXJ01000026.1"/>
</dbReference>
<dbReference type="AlphaFoldDB" id="A0A009TJ02"/>
<evidence type="ECO:0000259" key="1">
    <source>
        <dbReference type="Pfam" id="PF05729"/>
    </source>
</evidence>
<sequence length="990" mass="116132">MEYQKLVEKLLQQDESLCLEFKSFWYWRAEKDATKQKGWEEFLKDFISMFNTYDNKDSPRYFIFGFDEKTGEKNNFYTSSNGADLNEVENLDQLKSDLITRLENTCNYSNNNLINLEDFIEFEAVSIEEKKLLLLTLHHAPFYLTLKRDLSGGMKENVIPVRSIKGDSPRNSILPNNQIIKLESIIEKNNKNIQKREKRSIRKIVDAFQTKHFPSANVCLKKESRNKSGIYFELFEIHSEYNPTQIFIYITSFTSQEKTINSIYSDYSENFQEASNIFILVDKENRVGGSIDLDRIEKLFKDKFDKNKKAIKVEYLENFSSNRIYKEELLEEIFSIEKPSSHNVYISPNIKKSNGDMIEADLFFDDWIKNDESPILVIKGTGGVGKTTVARQFIYKIHKNNKLLKSEDNETKYLFINSHGIINELMSSGKINDLYDFYEVLAEVHNTKKRFNRHTFSLSADNGNLVIVLDGIDEVIAKKGSDFDVVKLMNSITTEYLGSLGKTKIIITCRDSFWSNDLVESNNISEIEILPFNREMTLQYFTKIFEDSSKQRKAINMASDYEISSSYVPYILDMIREIIISDEEGLDTANFNSQLLKSSKNKHDFLIGKVCEREIKKLDNTNIDEQLELFMDMALRYSGTLNQSQLNELLSQKFSQKNLTKFNAHPLLKELDSILSFRYDFFEEYFKELSLCLFFEKNEVKLSNLNSDLINILKDYINYDNDFVEDLKIRINNPDKLKDDLYLLLADLIDLNPNNYSDIILSNRKSLISSFFILLLMNNEYSKEVRTTLLKEIFMKGECIDNLSLINLHSINKKINFDFRGLKFNNCHFENFENFFECDFDETTYFRNSFFLPKLRKNSQISSSLVASNIDNSTCRYDGLQGYFDEMKAKGVKERDLNDKFVRDITRFFWKGIGFKVIPKQTVHNKFKNNHVLLEKLVSISFLKEKKITTTRERKEPHYYISDEFDGIRKIMEENDTCIEFERVKKMMSQ</sequence>
<dbReference type="SUPFAM" id="SSF52540">
    <property type="entry name" value="P-loop containing nucleoside triphosphate hydrolases"/>
    <property type="match status" value="1"/>
</dbReference>
<feature type="domain" description="NACHT" evidence="1">
    <location>
        <begin position="376"/>
        <end position="547"/>
    </location>
</feature>
<accession>A0A009TJ02</accession>
<dbReference type="Gene3D" id="3.30.950.30">
    <property type="entry name" value="Schlafen, AAA domain"/>
    <property type="match status" value="1"/>
</dbReference>